<name>A0A942ULX3_9BACI</name>
<comment type="caution">
    <text evidence="1">The sequence shown here is derived from an EMBL/GenBank/DDBJ whole genome shotgun (WGS) entry which is preliminary data.</text>
</comment>
<dbReference type="AlphaFoldDB" id="A0A942ULX3"/>
<evidence type="ECO:0000313" key="2">
    <source>
        <dbReference type="Proteomes" id="UP000676456"/>
    </source>
</evidence>
<dbReference type="Proteomes" id="UP000676456">
    <property type="component" value="Unassembled WGS sequence"/>
</dbReference>
<dbReference type="RefSeq" id="WP_213098152.1">
    <property type="nucleotide sequence ID" value="NZ_JAGYPN010000002.1"/>
</dbReference>
<proteinExistence type="predicted"/>
<keyword evidence="2" id="KW-1185">Reference proteome</keyword>
<evidence type="ECO:0000313" key="1">
    <source>
        <dbReference type="EMBL" id="MBS4223115.1"/>
    </source>
</evidence>
<evidence type="ECO:0008006" key="3">
    <source>
        <dbReference type="Google" id="ProtNLM"/>
    </source>
</evidence>
<gene>
    <name evidence="1" type="ORF">KHA91_10210</name>
</gene>
<dbReference type="InterPro" id="IPR058968">
    <property type="entry name" value="YoqH-like"/>
</dbReference>
<organism evidence="1 2">
    <name type="scientific">Lederbergia citrea</name>
    <dbReference type="NCBI Taxonomy" id="2833581"/>
    <lineage>
        <taxon>Bacteria</taxon>
        <taxon>Bacillati</taxon>
        <taxon>Bacillota</taxon>
        <taxon>Bacilli</taxon>
        <taxon>Bacillales</taxon>
        <taxon>Bacillaceae</taxon>
        <taxon>Lederbergia</taxon>
    </lineage>
</organism>
<dbReference type="EMBL" id="JAGYPN010000002">
    <property type="protein sequence ID" value="MBS4223115.1"/>
    <property type="molecule type" value="Genomic_DNA"/>
</dbReference>
<accession>A0A942ULX3</accession>
<sequence>MKQFILVLILLGAIIVKPNIPKADTLKSLPCTMVLEPVKKGYPNAKGAALLYKVKLTPSFPRTSISIHAIHLPEPATFGEYDIFEGFAFIPNEISWRFKLFPSPEKDDPTWAGRIDDITAAMKNVQIQVRPSNSKTEKLGPPVLSNSIKYCK</sequence>
<dbReference type="Pfam" id="PF26349">
    <property type="entry name" value="YoqH"/>
    <property type="match status" value="1"/>
</dbReference>
<reference evidence="1 2" key="1">
    <citation type="submission" date="2021-05" db="EMBL/GenBank/DDBJ databases">
        <title>Novel Bacillus species.</title>
        <authorList>
            <person name="Liu G."/>
        </authorList>
    </citation>
    <scope>NUCLEOTIDE SEQUENCE [LARGE SCALE GENOMIC DNA]</scope>
    <source>
        <strain evidence="1 2">FJAT-49682</strain>
    </source>
</reference>
<protein>
    <recommendedName>
        <fullName evidence="3">Protein YoqH</fullName>
    </recommendedName>
</protein>